<dbReference type="PANTHER" id="PTHR34387:SF1">
    <property type="entry name" value="PERIPLASMIC IMMUNOGENIC PROTEIN"/>
    <property type="match status" value="1"/>
</dbReference>
<evidence type="ECO:0000256" key="1">
    <source>
        <dbReference type="SAM" id="Phobius"/>
    </source>
</evidence>
<dbReference type="AlphaFoldDB" id="A0A0G1N1W9"/>
<comment type="caution">
    <text evidence="2">The sequence shown here is derived from an EMBL/GenBank/DDBJ whole genome shotgun (WGS) entry which is preliminary data.</text>
</comment>
<keyword evidence="1" id="KW-1133">Transmembrane helix</keyword>
<dbReference type="Gene3D" id="3.30.70.2970">
    <property type="entry name" value="Protein of unknown function (DUF541), domain 2"/>
    <property type="match status" value="1"/>
</dbReference>
<keyword evidence="1" id="KW-0472">Membrane</keyword>
<dbReference type="EMBL" id="LCLJ01000022">
    <property type="protein sequence ID" value="KKU14509.1"/>
    <property type="molecule type" value="Genomic_DNA"/>
</dbReference>
<gene>
    <name evidence="2" type="ORF">UX22_C0022G0009</name>
</gene>
<dbReference type="Pfam" id="PF04402">
    <property type="entry name" value="SIMPL"/>
    <property type="match status" value="1"/>
</dbReference>
<evidence type="ECO:0000313" key="2">
    <source>
        <dbReference type="EMBL" id="KKU14509.1"/>
    </source>
</evidence>
<evidence type="ECO:0000313" key="3">
    <source>
        <dbReference type="Proteomes" id="UP000034727"/>
    </source>
</evidence>
<feature type="transmembrane region" description="Helical" evidence="1">
    <location>
        <begin position="7"/>
        <end position="28"/>
    </location>
</feature>
<keyword evidence="1" id="KW-0812">Transmembrane</keyword>
<name>A0A0G1N1W9_9BACT</name>
<proteinExistence type="predicted"/>
<dbReference type="Proteomes" id="UP000034727">
    <property type="component" value="Unassembled WGS sequence"/>
</dbReference>
<dbReference type="Gene3D" id="3.30.110.170">
    <property type="entry name" value="Protein of unknown function (DUF541), domain 1"/>
    <property type="match status" value="1"/>
</dbReference>
<sequence>MEEKLKVYGGGAKILAMLMVAGAAWSYASSYAKQIDPASMRTFSVSGDGKVVTVPDVAAFTFSVITEGGKNVSALQKENVDKVGSAIDFLKSSGVEEKDIKTQAYNVEPRYEYYSCGVTYSSKGEACPPPQIVGYTVRQSVGVKVRNFDKIGDVMAGVVEKGANSTSDFQFTIDDPTSILADARAQAIEKAKDKAEQVAKTAGFSIGKLVSIDEGGYIPAAYRNAKITSSPEVYGMGGGADSSVAVEPGSQDITVSVTLRYEIK</sequence>
<protein>
    <submittedName>
        <fullName evidence="2">Periplasmic immunogenic protein</fullName>
    </submittedName>
</protein>
<reference evidence="2 3" key="1">
    <citation type="journal article" date="2015" name="Nature">
        <title>rRNA introns, odd ribosomes, and small enigmatic genomes across a large radiation of phyla.</title>
        <authorList>
            <person name="Brown C.T."/>
            <person name="Hug L.A."/>
            <person name="Thomas B.C."/>
            <person name="Sharon I."/>
            <person name="Castelle C.J."/>
            <person name="Singh A."/>
            <person name="Wilkins M.J."/>
            <person name="Williams K.H."/>
            <person name="Banfield J.F."/>
        </authorList>
    </citation>
    <scope>NUCLEOTIDE SEQUENCE [LARGE SCALE GENOMIC DNA]</scope>
</reference>
<dbReference type="PANTHER" id="PTHR34387">
    <property type="entry name" value="SLR1258 PROTEIN"/>
    <property type="match status" value="1"/>
</dbReference>
<accession>A0A0G1N1W9</accession>
<dbReference type="InterPro" id="IPR052022">
    <property type="entry name" value="26kDa_periplasmic_antigen"/>
</dbReference>
<organism evidence="2 3">
    <name type="scientific">Candidatus Jorgensenbacteria bacterium GW2011_GWA2_45_9</name>
    <dbReference type="NCBI Taxonomy" id="1618663"/>
    <lineage>
        <taxon>Bacteria</taxon>
        <taxon>Candidatus Joergenseniibacteriota</taxon>
    </lineage>
</organism>
<dbReference type="GO" id="GO:0006974">
    <property type="term" value="P:DNA damage response"/>
    <property type="evidence" value="ECO:0007669"/>
    <property type="project" value="TreeGrafter"/>
</dbReference>
<dbReference type="InterPro" id="IPR007497">
    <property type="entry name" value="SIMPL/DUF541"/>
</dbReference>